<reference evidence="1" key="2">
    <citation type="submission" date="2025-09" db="UniProtKB">
        <authorList>
            <consortium name="Ensembl"/>
        </authorList>
    </citation>
    <scope>IDENTIFICATION</scope>
</reference>
<sequence length="113" mass="12716">MYSTVCAKHIGLKIKSKGALSGSLICLTCTCGEGTLMKIKGPQGVKQKAWCHKIMVWGCFSYYGVGPIYHITGMMDQFDYIRILNDNVAIYRQQDNDPKQMSVRQPQYCAGHF</sequence>
<dbReference type="InterPro" id="IPR036397">
    <property type="entry name" value="RNaseH_sf"/>
</dbReference>
<organism evidence="1 2">
    <name type="scientific">Paramormyrops kingsleyae</name>
    <dbReference type="NCBI Taxonomy" id="1676925"/>
    <lineage>
        <taxon>Eukaryota</taxon>
        <taxon>Metazoa</taxon>
        <taxon>Chordata</taxon>
        <taxon>Craniata</taxon>
        <taxon>Vertebrata</taxon>
        <taxon>Euteleostomi</taxon>
        <taxon>Actinopterygii</taxon>
        <taxon>Neopterygii</taxon>
        <taxon>Teleostei</taxon>
        <taxon>Osteoglossocephala</taxon>
        <taxon>Osteoglossomorpha</taxon>
        <taxon>Osteoglossiformes</taxon>
        <taxon>Mormyridae</taxon>
        <taxon>Paramormyrops</taxon>
    </lineage>
</organism>
<reference evidence="1" key="1">
    <citation type="submission" date="2025-08" db="UniProtKB">
        <authorList>
            <consortium name="Ensembl"/>
        </authorList>
    </citation>
    <scope>IDENTIFICATION</scope>
</reference>
<accession>A0A3B3QC25</accession>
<dbReference type="AlphaFoldDB" id="A0A3B3QC25"/>
<dbReference type="Ensembl" id="ENSPKIT00000027668.1">
    <property type="protein sequence ID" value="ENSPKIP00000003703.1"/>
    <property type="gene ID" value="ENSPKIG00000021094.1"/>
</dbReference>
<proteinExistence type="predicted"/>
<dbReference type="GO" id="GO:0003676">
    <property type="term" value="F:nucleic acid binding"/>
    <property type="evidence" value="ECO:0007669"/>
    <property type="project" value="InterPro"/>
</dbReference>
<name>A0A3B3QC25_9TELE</name>
<evidence type="ECO:0000313" key="2">
    <source>
        <dbReference type="Proteomes" id="UP000261540"/>
    </source>
</evidence>
<dbReference type="Proteomes" id="UP000261540">
    <property type="component" value="Unplaced"/>
</dbReference>
<protein>
    <submittedName>
        <fullName evidence="1">Uncharacterized protein</fullName>
    </submittedName>
</protein>
<keyword evidence="2" id="KW-1185">Reference proteome</keyword>
<dbReference type="Gene3D" id="3.30.420.10">
    <property type="entry name" value="Ribonuclease H-like superfamily/Ribonuclease H"/>
    <property type="match status" value="1"/>
</dbReference>
<evidence type="ECO:0000313" key="1">
    <source>
        <dbReference type="Ensembl" id="ENSPKIP00000003703.1"/>
    </source>
</evidence>
<dbReference type="STRING" id="1676925.ENSPKIP00000003703"/>